<keyword evidence="5" id="KW-1185">Reference proteome</keyword>
<dbReference type="SUPFAM" id="SSF52540">
    <property type="entry name" value="P-loop containing nucleoside triphosphate hydrolases"/>
    <property type="match status" value="1"/>
</dbReference>
<accession>A0A366RXV3</accession>
<feature type="region of interest" description="Disordered" evidence="2">
    <location>
        <begin position="470"/>
        <end position="493"/>
    </location>
</feature>
<dbReference type="InterPro" id="IPR006073">
    <property type="entry name" value="GTP-bd"/>
</dbReference>
<dbReference type="GeneID" id="41994398"/>
<proteinExistence type="predicted"/>
<feature type="region of interest" description="Disordered" evidence="2">
    <location>
        <begin position="542"/>
        <end position="564"/>
    </location>
</feature>
<dbReference type="Pfam" id="PF01926">
    <property type="entry name" value="MMR_HSR1"/>
    <property type="match status" value="1"/>
</dbReference>
<comment type="caution">
    <text evidence="4">The sequence shown here is derived from an EMBL/GenBank/DDBJ whole genome shotgun (WGS) entry which is preliminary data.</text>
</comment>
<dbReference type="Proteomes" id="UP000253153">
    <property type="component" value="Unassembled WGS sequence"/>
</dbReference>
<evidence type="ECO:0000256" key="2">
    <source>
        <dbReference type="SAM" id="MobiDB-lite"/>
    </source>
</evidence>
<evidence type="ECO:0000313" key="5">
    <source>
        <dbReference type="Proteomes" id="UP000253153"/>
    </source>
</evidence>
<organism evidence="4 5">
    <name type="scientific">Fusarium coffeatum</name>
    <dbReference type="NCBI Taxonomy" id="231269"/>
    <lineage>
        <taxon>Eukaryota</taxon>
        <taxon>Fungi</taxon>
        <taxon>Dikarya</taxon>
        <taxon>Ascomycota</taxon>
        <taxon>Pezizomycotina</taxon>
        <taxon>Sordariomycetes</taxon>
        <taxon>Hypocreomycetidae</taxon>
        <taxon>Hypocreales</taxon>
        <taxon>Nectriaceae</taxon>
        <taxon>Fusarium</taxon>
        <taxon>Fusarium incarnatum-equiseti species complex</taxon>
    </lineage>
</organism>
<sequence>MDEHSPTVEALIEQAESFRTFIGLTEPRLTDRFFLVTGITGAGKSSFISSCTGLSTVVSHGLYSCTKSIAVFQYEHEGQRVYLIDTPGFNDTIRSDIDTLEILATHLGASYANGVRIHGIIMLHSISSNRMSGPSRFNLTLLKAICGSPIHTKLVIVTTMWPEHPDLIRKRALEDRENELASEKICFGELIAQGAAMFRHYENGHCDSRLQTISARRIISHLLSSPGHNTSHILQLQREIVDERKTLGQTAAGLAIAEKLQKALHENKQVMKTFESETTTPRSRKDEQYALQLQALKLDTNKSIQKAEQGQQKLTRTIEDFHEAEKQAIEQRISDLNQQFQTQLEAKEKEFQELQALYDEQFKQAMRHSKQIKGKKGERRKVIVSNKSLKKAKDNVDKSRRDRERLREYTTQAVGGVMNGIAAGAVAGDNHSIKMPGENQQLDPIKKDGLVCVPNADVHRMKDREGNEMTTVVNSTPGSNQATNFVAPTRDGGYIGSSSTGASLERMIERVKSETGCEVHFNIQFNNDEELSKFEENAVEKRVLSNNDLPEAKPSEPKTNTNNE</sequence>
<dbReference type="EMBL" id="QKXC01000101">
    <property type="protein sequence ID" value="RBR21418.1"/>
    <property type="molecule type" value="Genomic_DNA"/>
</dbReference>
<evidence type="ECO:0000313" key="4">
    <source>
        <dbReference type="EMBL" id="RBR21418.1"/>
    </source>
</evidence>
<name>A0A366RXV3_9HYPO</name>
<protein>
    <recommendedName>
        <fullName evidence="3">G domain-containing protein</fullName>
    </recommendedName>
</protein>
<keyword evidence="1" id="KW-0175">Coiled coil</keyword>
<dbReference type="RefSeq" id="XP_031016867.1">
    <property type="nucleotide sequence ID" value="XM_031159102.1"/>
</dbReference>
<feature type="coiled-coil region" evidence="1">
    <location>
        <begin position="319"/>
        <end position="364"/>
    </location>
</feature>
<feature type="domain" description="G" evidence="3">
    <location>
        <begin position="35"/>
        <end position="93"/>
    </location>
</feature>
<evidence type="ECO:0000259" key="3">
    <source>
        <dbReference type="Pfam" id="PF01926"/>
    </source>
</evidence>
<dbReference type="Gene3D" id="3.40.50.300">
    <property type="entry name" value="P-loop containing nucleotide triphosphate hydrolases"/>
    <property type="match status" value="1"/>
</dbReference>
<dbReference type="InterPro" id="IPR027417">
    <property type="entry name" value="P-loop_NTPase"/>
</dbReference>
<reference evidence="4 5" key="1">
    <citation type="submission" date="2018-06" db="EMBL/GenBank/DDBJ databases">
        <title>Fusarium incarnatum-equiseti species complex species 28.</title>
        <authorList>
            <person name="Gardiner D.M."/>
        </authorList>
    </citation>
    <scope>NUCLEOTIDE SEQUENCE [LARGE SCALE GENOMIC DNA]</scope>
    <source>
        <strain evidence="4 5">FIESC_28</strain>
    </source>
</reference>
<dbReference type="OrthoDB" id="8954335at2759"/>
<dbReference type="AlphaFoldDB" id="A0A366RXV3"/>
<evidence type="ECO:0000256" key="1">
    <source>
        <dbReference type="SAM" id="Coils"/>
    </source>
</evidence>
<feature type="compositionally biased region" description="Polar residues" evidence="2">
    <location>
        <begin position="470"/>
        <end position="486"/>
    </location>
</feature>
<dbReference type="CDD" id="cd00882">
    <property type="entry name" value="Ras_like_GTPase"/>
    <property type="match status" value="1"/>
</dbReference>
<gene>
    <name evidence="4" type="ORF">FIESC28_04955</name>
</gene>
<dbReference type="GO" id="GO:0005525">
    <property type="term" value="F:GTP binding"/>
    <property type="evidence" value="ECO:0007669"/>
    <property type="project" value="InterPro"/>
</dbReference>